<evidence type="ECO:0000313" key="2">
    <source>
        <dbReference type="EMBL" id="PIP62673.1"/>
    </source>
</evidence>
<name>A0A2H0BY85_9BACT</name>
<dbReference type="Pfam" id="PF08937">
    <property type="entry name" value="ThsB_TIR"/>
    <property type="match status" value="1"/>
</dbReference>
<evidence type="ECO:0000313" key="3">
    <source>
        <dbReference type="Proteomes" id="UP000231021"/>
    </source>
</evidence>
<protein>
    <recommendedName>
        <fullName evidence="1">Thoeris protein ThsB TIR-like domain-containing protein</fullName>
    </recommendedName>
</protein>
<dbReference type="EMBL" id="PCTB01000055">
    <property type="protein sequence ID" value="PIP62673.1"/>
    <property type="molecule type" value="Genomic_DNA"/>
</dbReference>
<sequence>MADKKEVFVSFDYENDKHYKYLLEAWDANDEFDFVFSDKTPDEINSENVGPIKAALRKKIREATHTLVIVGKEANKQHKDHELIGYRNWINFEVAASIEDGNRIAAVRLEKSYSLPEEIFEGKYALVEGYTEDNIIDVLNRAPAN</sequence>
<organism evidence="2 3">
    <name type="scientific">Candidatus Roizmanbacteria bacterium CG22_combo_CG10-13_8_21_14_all_35_9</name>
    <dbReference type="NCBI Taxonomy" id="1974861"/>
    <lineage>
        <taxon>Bacteria</taxon>
        <taxon>Candidatus Roizmaniibacteriota</taxon>
    </lineage>
</organism>
<reference evidence="2 3" key="1">
    <citation type="submission" date="2017-09" db="EMBL/GenBank/DDBJ databases">
        <title>Depth-based differentiation of microbial function through sediment-hosted aquifers and enrichment of novel symbionts in the deep terrestrial subsurface.</title>
        <authorList>
            <person name="Probst A.J."/>
            <person name="Ladd B."/>
            <person name="Jarett J.K."/>
            <person name="Geller-Mcgrath D.E."/>
            <person name="Sieber C.M."/>
            <person name="Emerson J.B."/>
            <person name="Anantharaman K."/>
            <person name="Thomas B.C."/>
            <person name="Malmstrom R."/>
            <person name="Stieglmeier M."/>
            <person name="Klingl A."/>
            <person name="Woyke T."/>
            <person name="Ryan C.M."/>
            <person name="Banfield J.F."/>
        </authorList>
    </citation>
    <scope>NUCLEOTIDE SEQUENCE [LARGE SCALE GENOMIC DNA]</scope>
    <source>
        <strain evidence="2">CG22_combo_CG10-13_8_21_14_all_35_9</strain>
    </source>
</reference>
<dbReference type="Proteomes" id="UP000231021">
    <property type="component" value="Unassembled WGS sequence"/>
</dbReference>
<dbReference type="Gene3D" id="3.40.50.11200">
    <property type="match status" value="1"/>
</dbReference>
<feature type="domain" description="Thoeris protein ThsB TIR-like" evidence="1">
    <location>
        <begin position="8"/>
        <end position="111"/>
    </location>
</feature>
<dbReference type="AlphaFoldDB" id="A0A2H0BY85"/>
<comment type="caution">
    <text evidence="2">The sequence shown here is derived from an EMBL/GenBank/DDBJ whole genome shotgun (WGS) entry which is preliminary data.</text>
</comment>
<proteinExistence type="predicted"/>
<evidence type="ECO:0000259" key="1">
    <source>
        <dbReference type="Pfam" id="PF08937"/>
    </source>
</evidence>
<gene>
    <name evidence="2" type="ORF">COW98_02770</name>
</gene>
<dbReference type="InterPro" id="IPR015032">
    <property type="entry name" value="ThsB__TIR-like_domain"/>
</dbReference>
<accession>A0A2H0BY85</accession>